<dbReference type="Proteomes" id="UP000444960">
    <property type="component" value="Unassembled WGS sequence"/>
</dbReference>
<dbReference type="RefSeq" id="WP_161895734.1">
    <property type="nucleotide sequence ID" value="NZ_BJOV01000005.1"/>
</dbReference>
<keyword evidence="3" id="KW-1185">Reference proteome</keyword>
<evidence type="ECO:0000256" key="1">
    <source>
        <dbReference type="SAM" id="MobiDB-lite"/>
    </source>
</evidence>
<feature type="region of interest" description="Disordered" evidence="1">
    <location>
        <begin position="64"/>
        <end position="113"/>
    </location>
</feature>
<proteinExistence type="predicted"/>
<gene>
    <name evidence="2" type="ORF">nbrc107696_23960</name>
</gene>
<organism evidence="2 3">
    <name type="scientific">Gordonia spumicola</name>
    <dbReference type="NCBI Taxonomy" id="589161"/>
    <lineage>
        <taxon>Bacteria</taxon>
        <taxon>Bacillati</taxon>
        <taxon>Actinomycetota</taxon>
        <taxon>Actinomycetes</taxon>
        <taxon>Mycobacteriales</taxon>
        <taxon>Gordoniaceae</taxon>
        <taxon>Gordonia</taxon>
    </lineage>
</organism>
<accession>A0A7I9VA53</accession>
<name>A0A7I9VA53_9ACTN</name>
<dbReference type="AlphaFoldDB" id="A0A7I9VA53"/>
<comment type="caution">
    <text evidence="2">The sequence shown here is derived from an EMBL/GenBank/DDBJ whole genome shotgun (WGS) entry which is preliminary data.</text>
</comment>
<protein>
    <submittedName>
        <fullName evidence="2">Uncharacterized protein</fullName>
    </submittedName>
</protein>
<reference evidence="3" key="1">
    <citation type="submission" date="2019-06" db="EMBL/GenBank/DDBJ databases">
        <title>Gordonia isolated from sludge of a wastewater treatment plant.</title>
        <authorList>
            <person name="Tamura T."/>
            <person name="Aoyama K."/>
            <person name="Kang Y."/>
            <person name="Saito S."/>
            <person name="Akiyama N."/>
            <person name="Yazawa K."/>
            <person name="Gonoi T."/>
            <person name="Mikami Y."/>
        </authorList>
    </citation>
    <scope>NUCLEOTIDE SEQUENCE [LARGE SCALE GENOMIC DNA]</scope>
    <source>
        <strain evidence="3">NBRC 107696</strain>
    </source>
</reference>
<evidence type="ECO:0000313" key="2">
    <source>
        <dbReference type="EMBL" id="GEE01950.1"/>
    </source>
</evidence>
<sequence>MNENLIQRMERERTERLRKIKKPVDLEVAKWADFIRANTPAAPVETSVSTQSNSVYQSPAQALRDAFMGPDPKQSPNDRRNAPLNGDMKSLIAGYIGSQPSNASHDPSDNRWQ</sequence>
<evidence type="ECO:0000313" key="3">
    <source>
        <dbReference type="Proteomes" id="UP000444960"/>
    </source>
</evidence>
<dbReference type="EMBL" id="BJOV01000005">
    <property type="protein sequence ID" value="GEE01950.1"/>
    <property type="molecule type" value="Genomic_DNA"/>
</dbReference>